<reference evidence="9" key="1">
    <citation type="submission" date="2013-10" db="EMBL/GenBank/DDBJ databases">
        <title>Genomic analysis of the causative agents of coccidiosis in chickens.</title>
        <authorList>
            <person name="Reid A.J."/>
            <person name="Blake D."/>
            <person name="Billington K."/>
            <person name="Browne H."/>
            <person name="Dunn M."/>
            <person name="Hung S."/>
            <person name="Kawahara F."/>
            <person name="Miranda-Saavedra D."/>
            <person name="Mourier T."/>
            <person name="Nagra H."/>
            <person name="Otto T.D."/>
            <person name="Rawlings N."/>
            <person name="Sanchez A."/>
            <person name="Sanders M."/>
            <person name="Subramaniam C."/>
            <person name="Tay Y."/>
            <person name="Dear P."/>
            <person name="Doerig C."/>
            <person name="Gruber A."/>
            <person name="Parkinson J."/>
            <person name="Shirley M."/>
            <person name="Wan K.L."/>
            <person name="Berriman M."/>
            <person name="Tomley F."/>
            <person name="Pain A."/>
        </authorList>
    </citation>
    <scope>NUCLEOTIDE SEQUENCE [LARGE SCALE GENOMIC DNA]</scope>
    <source>
        <strain evidence="9">Houghton</strain>
    </source>
</reference>
<evidence type="ECO:0000313" key="9">
    <source>
        <dbReference type="EMBL" id="CDJ43484.1"/>
    </source>
</evidence>
<dbReference type="Proteomes" id="UP000030747">
    <property type="component" value="Unassembled WGS sequence"/>
</dbReference>
<feature type="region of interest" description="Disordered" evidence="7">
    <location>
        <begin position="314"/>
        <end position="340"/>
    </location>
</feature>
<feature type="compositionally biased region" description="Acidic residues" evidence="7">
    <location>
        <begin position="390"/>
        <end position="402"/>
    </location>
</feature>
<feature type="compositionally biased region" description="Low complexity" evidence="7">
    <location>
        <begin position="369"/>
        <end position="389"/>
    </location>
</feature>
<evidence type="ECO:0000256" key="7">
    <source>
        <dbReference type="SAM" id="MobiDB-lite"/>
    </source>
</evidence>
<feature type="domain" description="RRM" evidence="8">
    <location>
        <begin position="229"/>
        <end position="310"/>
    </location>
</feature>
<keyword evidence="10" id="KW-1185">Reference proteome</keyword>
<gene>
    <name evidence="9" type="ORF">ETH_00023125</name>
</gene>
<feature type="region of interest" description="Disordered" evidence="7">
    <location>
        <begin position="426"/>
        <end position="477"/>
    </location>
</feature>
<dbReference type="PROSITE" id="PS50102">
    <property type="entry name" value="RRM"/>
    <property type="match status" value="3"/>
</dbReference>
<dbReference type="Gene3D" id="3.30.70.330">
    <property type="match status" value="3"/>
</dbReference>
<feature type="compositionally biased region" description="Basic and acidic residues" evidence="7">
    <location>
        <begin position="17"/>
        <end position="37"/>
    </location>
</feature>
<dbReference type="SMART" id="SM00361">
    <property type="entry name" value="RRM_1"/>
    <property type="match status" value="3"/>
</dbReference>
<dbReference type="GO" id="GO:0003723">
    <property type="term" value="F:RNA binding"/>
    <property type="evidence" value="ECO:0007669"/>
    <property type="project" value="UniProtKB-UniRule"/>
</dbReference>
<evidence type="ECO:0000256" key="1">
    <source>
        <dbReference type="ARBA" id="ARBA00007747"/>
    </source>
</evidence>
<sequence>MGVFISYARGPGGPFRRFGDDYGRHRGGDFRRRDREWWPPAGRRSRSRDRPRRDARSPSPGRRERGGPGGAPGGPGGAAAAGASGEGAAAGSGATRLGPREELLRRQREEELRRKEVEEARRDDLTVLVLNLSLKADERHIYEFFSANAGKIRDIQQIRDQRSGVSKGVAYVEFYTQEAVIKAMALNGISFKGQPLRVQASMAEKNRAARAAKCPVTPAPDAASLQIPMRVYVGGLVGNLASLTKDDLHALFSPFGAIQEILIPTDLNTGEGVGFAFIMFSATGDAHDAMQQMHKFKLDGQELRVGYAADGVRLSGSLPEGSPTTPPGGIAVPQGMPGMLGGPGIPPHVVAATQVSYEAQLAKQLAEKAASLMRQQQPQAAQDGANQAQDGDDEGGLDDDDIGYIHDPSRKQALMQKLMDRSTAALASTGGARTSASTASDSQQQSQQQQHVQASPSTDKQQFLRSSSGPRVGGLAPGVMTSNLVLRGMFNPSAADDEYYFEDIRDDVREECGKHGSVVQVSLSEKDEEGRVFVKFTAPSVALAAQNALNGRFFGGRQIHAEFATDAMINAVCGNSSTNTGNNSSGSSA</sequence>
<proteinExistence type="inferred from homology"/>
<keyword evidence="5" id="KW-0508">mRNA splicing</keyword>
<dbReference type="InterPro" id="IPR000504">
    <property type="entry name" value="RRM_dom"/>
</dbReference>
<dbReference type="SMART" id="SM00360">
    <property type="entry name" value="RRM"/>
    <property type="match status" value="3"/>
</dbReference>
<dbReference type="OMA" id="GRDNDKG"/>
<dbReference type="InterPro" id="IPR006509">
    <property type="entry name" value="RBM39_SF"/>
</dbReference>
<dbReference type="FunFam" id="3.30.70.330:FF:000105">
    <property type="entry name" value="HIV Tat-specific factor 1 homolog"/>
    <property type="match status" value="1"/>
</dbReference>
<name>U6L4H1_EIMTE</name>
<dbReference type="InterPro" id="IPR003954">
    <property type="entry name" value="RRM_euk-type"/>
</dbReference>
<comment type="similarity">
    <text evidence="1">Belongs to the HTATSF1 family.</text>
</comment>
<dbReference type="OrthoDB" id="5411533at2759"/>
<feature type="compositionally biased region" description="Low complexity" evidence="7">
    <location>
        <begin position="426"/>
        <end position="458"/>
    </location>
</feature>
<dbReference type="AlphaFoldDB" id="U6L4H1"/>
<dbReference type="InterPro" id="IPR035979">
    <property type="entry name" value="RBD_domain_sf"/>
</dbReference>
<evidence type="ECO:0000259" key="8">
    <source>
        <dbReference type="PROSITE" id="PS50102"/>
    </source>
</evidence>
<keyword evidence="3" id="KW-0677">Repeat</keyword>
<dbReference type="PANTHER" id="PTHR48036">
    <property type="entry name" value="SPLICING FACTOR (PAD-1), PUTATIVE (AFU_ORTHOLOGUE AFUA_1G15810)-RELATED"/>
    <property type="match status" value="1"/>
</dbReference>
<dbReference type="CDD" id="cd12283">
    <property type="entry name" value="RRM1_RBM39_like"/>
    <property type="match status" value="1"/>
</dbReference>
<evidence type="ECO:0000256" key="4">
    <source>
        <dbReference type="ARBA" id="ARBA00022884"/>
    </source>
</evidence>
<dbReference type="GeneID" id="25253737"/>
<dbReference type="VEuPathDB" id="ToxoDB:ETH_00023125"/>
<reference evidence="9" key="2">
    <citation type="submission" date="2013-10" db="EMBL/GenBank/DDBJ databases">
        <authorList>
            <person name="Aslett M."/>
        </authorList>
    </citation>
    <scope>NUCLEOTIDE SEQUENCE [LARGE SCALE GENOMIC DNA]</scope>
    <source>
        <strain evidence="9">Houghton</strain>
    </source>
</reference>
<dbReference type="GO" id="GO:0000398">
    <property type="term" value="P:mRNA splicing, via spliceosome"/>
    <property type="evidence" value="ECO:0007669"/>
    <property type="project" value="UniProtKB-ARBA"/>
</dbReference>
<dbReference type="EMBL" id="HG675768">
    <property type="protein sequence ID" value="CDJ43484.1"/>
    <property type="molecule type" value="Genomic_DNA"/>
</dbReference>
<organism evidence="9 10">
    <name type="scientific">Eimeria tenella</name>
    <name type="common">Coccidian parasite</name>
    <dbReference type="NCBI Taxonomy" id="5802"/>
    <lineage>
        <taxon>Eukaryota</taxon>
        <taxon>Sar</taxon>
        <taxon>Alveolata</taxon>
        <taxon>Apicomplexa</taxon>
        <taxon>Conoidasida</taxon>
        <taxon>Coccidia</taxon>
        <taxon>Eucoccidiorida</taxon>
        <taxon>Eimeriorina</taxon>
        <taxon>Eimeriidae</taxon>
        <taxon>Eimeria</taxon>
    </lineage>
</organism>
<feature type="compositionally biased region" description="Basic and acidic residues" evidence="7">
    <location>
        <begin position="51"/>
        <end position="66"/>
    </location>
</feature>
<protein>
    <submittedName>
        <fullName evidence="9">Splicing factor protein, putative</fullName>
    </submittedName>
</protein>
<feature type="domain" description="RRM" evidence="8">
    <location>
        <begin position="482"/>
        <end position="566"/>
    </location>
</feature>
<dbReference type="InterPro" id="IPR012677">
    <property type="entry name" value="Nucleotide-bd_a/b_plait_sf"/>
</dbReference>
<dbReference type="GO" id="GO:0005684">
    <property type="term" value="C:U2-type spliceosomal complex"/>
    <property type="evidence" value="ECO:0007669"/>
    <property type="project" value="UniProtKB-ARBA"/>
</dbReference>
<keyword evidence="4 6" id="KW-0694">RNA-binding</keyword>
<dbReference type="VEuPathDB" id="ToxoDB:ETH2_0840700"/>
<dbReference type="RefSeq" id="XP_013234234.1">
    <property type="nucleotide sequence ID" value="XM_013378780.1"/>
</dbReference>
<keyword evidence="2" id="KW-0507">mRNA processing</keyword>
<evidence type="ECO:0000256" key="6">
    <source>
        <dbReference type="PROSITE-ProRule" id="PRU00176"/>
    </source>
</evidence>
<feature type="compositionally biased region" description="Gly residues" evidence="7">
    <location>
        <begin position="67"/>
        <end position="90"/>
    </location>
</feature>
<evidence type="ECO:0000256" key="2">
    <source>
        <dbReference type="ARBA" id="ARBA00022664"/>
    </source>
</evidence>
<dbReference type="SUPFAM" id="SSF54928">
    <property type="entry name" value="RNA-binding domain, RBD"/>
    <property type="match status" value="3"/>
</dbReference>
<accession>U6L4H1</accession>
<evidence type="ECO:0000256" key="3">
    <source>
        <dbReference type="ARBA" id="ARBA00022737"/>
    </source>
</evidence>
<feature type="region of interest" description="Disordered" evidence="7">
    <location>
        <begin position="369"/>
        <end position="405"/>
    </location>
</feature>
<dbReference type="Pfam" id="PF00076">
    <property type="entry name" value="RRM_1"/>
    <property type="match status" value="3"/>
</dbReference>
<dbReference type="CDD" id="cd12285">
    <property type="entry name" value="RRM3_RBM39_like"/>
    <property type="match status" value="1"/>
</dbReference>
<feature type="domain" description="RRM" evidence="8">
    <location>
        <begin position="125"/>
        <end position="203"/>
    </location>
</feature>
<evidence type="ECO:0000313" key="10">
    <source>
        <dbReference type="Proteomes" id="UP000030747"/>
    </source>
</evidence>
<evidence type="ECO:0000256" key="5">
    <source>
        <dbReference type="ARBA" id="ARBA00023187"/>
    </source>
</evidence>
<feature type="compositionally biased region" description="Polar residues" evidence="7">
    <location>
        <begin position="459"/>
        <end position="469"/>
    </location>
</feature>
<feature type="region of interest" description="Disordered" evidence="7">
    <location>
        <begin position="1"/>
        <end position="104"/>
    </location>
</feature>